<accession>A0A0W0Z3E6</accession>
<sequence length="86" mass="9440">MKLRTIFLGVTSVLSPSLIFANPPVILSGPTPTISPTYSVGISQTVMYTIINYVPKRFPLTISGISKPLTRITVDNDCQNSFQHMI</sequence>
<dbReference type="PATRIC" id="fig|45074.5.peg.1151"/>
<feature type="chain" id="PRO_5006918223" evidence="1">
    <location>
        <begin position="22"/>
        <end position="86"/>
    </location>
</feature>
<evidence type="ECO:0000313" key="2">
    <source>
        <dbReference type="EMBL" id="KTD63648.1"/>
    </source>
</evidence>
<dbReference type="EMBL" id="LNYU01000024">
    <property type="protein sequence ID" value="KTD63648.1"/>
    <property type="molecule type" value="Genomic_DNA"/>
</dbReference>
<organism evidence="2 3">
    <name type="scientific">Legionella santicrucis</name>
    <dbReference type="NCBI Taxonomy" id="45074"/>
    <lineage>
        <taxon>Bacteria</taxon>
        <taxon>Pseudomonadati</taxon>
        <taxon>Pseudomonadota</taxon>
        <taxon>Gammaproteobacteria</taxon>
        <taxon>Legionellales</taxon>
        <taxon>Legionellaceae</taxon>
        <taxon>Legionella</taxon>
    </lineage>
</organism>
<gene>
    <name evidence="2" type="ORF">Lsan_1081</name>
</gene>
<proteinExistence type="predicted"/>
<protein>
    <submittedName>
        <fullName evidence="2">Uncharacterized protein</fullName>
    </submittedName>
</protein>
<reference evidence="2 3" key="1">
    <citation type="submission" date="2015-11" db="EMBL/GenBank/DDBJ databases">
        <title>Genomic analysis of 38 Legionella species identifies large and diverse effector repertoires.</title>
        <authorList>
            <person name="Burstein D."/>
            <person name="Amaro F."/>
            <person name="Zusman T."/>
            <person name="Lifshitz Z."/>
            <person name="Cohen O."/>
            <person name="Gilbert J.A."/>
            <person name="Pupko T."/>
            <person name="Shuman H.A."/>
            <person name="Segal G."/>
        </authorList>
    </citation>
    <scope>NUCLEOTIDE SEQUENCE [LARGE SCALE GENOMIC DNA]</scope>
    <source>
        <strain evidence="2 3">SC-63-C7</strain>
    </source>
</reference>
<keyword evidence="1" id="KW-0732">Signal</keyword>
<name>A0A0W0Z3E6_9GAMM</name>
<comment type="caution">
    <text evidence="2">The sequence shown here is derived from an EMBL/GenBank/DDBJ whole genome shotgun (WGS) entry which is preliminary data.</text>
</comment>
<dbReference type="AlphaFoldDB" id="A0A0W0Z3E6"/>
<evidence type="ECO:0000313" key="3">
    <source>
        <dbReference type="Proteomes" id="UP000054703"/>
    </source>
</evidence>
<evidence type="ECO:0000256" key="1">
    <source>
        <dbReference type="SAM" id="SignalP"/>
    </source>
</evidence>
<keyword evidence="3" id="KW-1185">Reference proteome</keyword>
<feature type="signal peptide" evidence="1">
    <location>
        <begin position="1"/>
        <end position="21"/>
    </location>
</feature>
<dbReference type="RefSeq" id="WP_133134395.1">
    <property type="nucleotide sequence ID" value="NZ_CAAAIH010000075.1"/>
</dbReference>
<dbReference type="Proteomes" id="UP000054703">
    <property type="component" value="Unassembled WGS sequence"/>
</dbReference>